<accession>A0AAV8WEE7</accession>
<comment type="caution">
    <text evidence="2">The sequence shown here is derived from an EMBL/GenBank/DDBJ whole genome shotgun (WGS) entry which is preliminary data.</text>
</comment>
<gene>
    <name evidence="2" type="ORF">NQ315_001055</name>
</gene>
<feature type="chain" id="PRO_5043451560" evidence="1">
    <location>
        <begin position="21"/>
        <end position="140"/>
    </location>
</feature>
<name>A0AAV8WEE7_9CUCU</name>
<evidence type="ECO:0000313" key="3">
    <source>
        <dbReference type="Proteomes" id="UP001159042"/>
    </source>
</evidence>
<evidence type="ECO:0000256" key="1">
    <source>
        <dbReference type="SAM" id="SignalP"/>
    </source>
</evidence>
<proteinExistence type="predicted"/>
<sequence>MSSLKVVAVFLLAGFLKIQCSVLAPAAFAVPPAIRYTLVAPHNIRPFAAQVSTFTKGLSVYAAPYAAGVIGGPAIVPAPHGALYPAPAQFIPAPAPVVPAAAPFVPAAAPAHLLPPPFARSVHAVAPAWGPPAAPYLGWR</sequence>
<dbReference type="AlphaFoldDB" id="A0AAV8WEE7"/>
<feature type="signal peptide" evidence="1">
    <location>
        <begin position="1"/>
        <end position="20"/>
    </location>
</feature>
<keyword evidence="1" id="KW-0732">Signal</keyword>
<protein>
    <submittedName>
        <fullName evidence="2">Uncharacterized protein</fullName>
    </submittedName>
</protein>
<evidence type="ECO:0000313" key="2">
    <source>
        <dbReference type="EMBL" id="KAJ8924898.1"/>
    </source>
</evidence>
<organism evidence="2 3">
    <name type="scientific">Exocentrus adspersus</name>
    <dbReference type="NCBI Taxonomy" id="1586481"/>
    <lineage>
        <taxon>Eukaryota</taxon>
        <taxon>Metazoa</taxon>
        <taxon>Ecdysozoa</taxon>
        <taxon>Arthropoda</taxon>
        <taxon>Hexapoda</taxon>
        <taxon>Insecta</taxon>
        <taxon>Pterygota</taxon>
        <taxon>Neoptera</taxon>
        <taxon>Endopterygota</taxon>
        <taxon>Coleoptera</taxon>
        <taxon>Polyphaga</taxon>
        <taxon>Cucujiformia</taxon>
        <taxon>Chrysomeloidea</taxon>
        <taxon>Cerambycidae</taxon>
        <taxon>Lamiinae</taxon>
        <taxon>Acanthocinini</taxon>
        <taxon>Exocentrus</taxon>
    </lineage>
</organism>
<reference evidence="2 3" key="1">
    <citation type="journal article" date="2023" name="Insect Mol. Biol.">
        <title>Genome sequencing provides insights into the evolution of gene families encoding plant cell wall-degrading enzymes in longhorned beetles.</title>
        <authorList>
            <person name="Shin N.R."/>
            <person name="Okamura Y."/>
            <person name="Kirsch R."/>
            <person name="Pauchet Y."/>
        </authorList>
    </citation>
    <scope>NUCLEOTIDE SEQUENCE [LARGE SCALE GENOMIC DNA]</scope>
    <source>
        <strain evidence="2">EAD_L_NR</strain>
    </source>
</reference>
<dbReference type="Proteomes" id="UP001159042">
    <property type="component" value="Unassembled WGS sequence"/>
</dbReference>
<dbReference type="EMBL" id="JANEYG010000002">
    <property type="protein sequence ID" value="KAJ8924898.1"/>
    <property type="molecule type" value="Genomic_DNA"/>
</dbReference>
<keyword evidence="3" id="KW-1185">Reference proteome</keyword>